<accession>C5C139</accession>
<keyword evidence="5" id="KW-1185">Reference proteome</keyword>
<dbReference type="Gene3D" id="3.40.50.720">
    <property type="entry name" value="NAD(P)-binding Rossmann-like Domain"/>
    <property type="match status" value="1"/>
</dbReference>
<dbReference type="InterPro" id="IPR036291">
    <property type="entry name" value="NAD(P)-bd_dom_sf"/>
</dbReference>
<dbReference type="Pfam" id="PF22725">
    <property type="entry name" value="GFO_IDH_MocA_C3"/>
    <property type="match status" value="1"/>
</dbReference>
<protein>
    <submittedName>
        <fullName evidence="4">Oxidoreductase domain protein</fullName>
    </submittedName>
</protein>
<dbReference type="eggNOG" id="COG0673">
    <property type="taxonomic scope" value="Bacteria"/>
</dbReference>
<dbReference type="SUPFAM" id="SSF51735">
    <property type="entry name" value="NAD(P)-binding Rossmann-fold domains"/>
    <property type="match status" value="1"/>
</dbReference>
<gene>
    <name evidence="4" type="ordered locus">Bcav_1183</name>
</gene>
<dbReference type="RefSeq" id="WP_015881683.1">
    <property type="nucleotide sequence ID" value="NC_012669.1"/>
</dbReference>
<evidence type="ECO:0000259" key="3">
    <source>
        <dbReference type="Pfam" id="PF22725"/>
    </source>
</evidence>
<evidence type="ECO:0000313" key="4">
    <source>
        <dbReference type="EMBL" id="ACQ79443.1"/>
    </source>
</evidence>
<dbReference type="Proteomes" id="UP000007962">
    <property type="component" value="Chromosome"/>
</dbReference>
<dbReference type="PANTHER" id="PTHR43377:SF1">
    <property type="entry name" value="BILIVERDIN REDUCTASE A"/>
    <property type="match status" value="1"/>
</dbReference>
<evidence type="ECO:0000313" key="5">
    <source>
        <dbReference type="Proteomes" id="UP000007962"/>
    </source>
</evidence>
<dbReference type="EMBL" id="CP001618">
    <property type="protein sequence ID" value="ACQ79443.1"/>
    <property type="molecule type" value="Genomic_DNA"/>
</dbReference>
<dbReference type="Gene3D" id="3.30.360.10">
    <property type="entry name" value="Dihydrodipicolinate Reductase, domain 2"/>
    <property type="match status" value="1"/>
</dbReference>
<dbReference type="SUPFAM" id="SSF55347">
    <property type="entry name" value="Glyceraldehyde-3-phosphate dehydrogenase-like, C-terminal domain"/>
    <property type="match status" value="1"/>
</dbReference>
<dbReference type="InterPro" id="IPR051450">
    <property type="entry name" value="Gfo/Idh/MocA_Oxidoreductases"/>
</dbReference>
<dbReference type="GO" id="GO:0000166">
    <property type="term" value="F:nucleotide binding"/>
    <property type="evidence" value="ECO:0007669"/>
    <property type="project" value="InterPro"/>
</dbReference>
<keyword evidence="1" id="KW-0520">NAD</keyword>
<dbReference type="InterPro" id="IPR000683">
    <property type="entry name" value="Gfo/Idh/MocA-like_OxRdtase_N"/>
</dbReference>
<proteinExistence type="predicted"/>
<evidence type="ECO:0000256" key="1">
    <source>
        <dbReference type="ARBA" id="ARBA00023027"/>
    </source>
</evidence>
<feature type="domain" description="Gfo/Idh/MocA-like oxidoreductase N-terminal" evidence="2">
    <location>
        <begin position="5"/>
        <end position="118"/>
    </location>
</feature>
<dbReference type="InterPro" id="IPR055170">
    <property type="entry name" value="GFO_IDH_MocA-like_dom"/>
</dbReference>
<dbReference type="HOGENOM" id="CLU_023194_10_0_11"/>
<organism evidence="4 5">
    <name type="scientific">Beutenbergia cavernae (strain ATCC BAA-8 / DSM 12333 / CCUG 43141 / JCM 11478 / NBRC 16432 / NCIMB 13614 / HKI 0122)</name>
    <dbReference type="NCBI Taxonomy" id="471853"/>
    <lineage>
        <taxon>Bacteria</taxon>
        <taxon>Bacillati</taxon>
        <taxon>Actinomycetota</taxon>
        <taxon>Actinomycetes</taxon>
        <taxon>Micrococcales</taxon>
        <taxon>Beutenbergiaceae</taxon>
        <taxon>Beutenbergia</taxon>
    </lineage>
</organism>
<dbReference type="KEGG" id="bcv:Bcav_1183"/>
<reference evidence="4 5" key="1">
    <citation type="journal article" date="2009" name="Stand. Genomic Sci.">
        <title>Complete genome sequence of Beutenbergia cavernae type strain (HKI 0122).</title>
        <authorList>
            <person name="Land M."/>
            <person name="Pukall R."/>
            <person name="Abt B."/>
            <person name="Goker M."/>
            <person name="Rohde M."/>
            <person name="Glavina Del Rio T."/>
            <person name="Tice H."/>
            <person name="Copeland A."/>
            <person name="Cheng J.F."/>
            <person name="Lucas S."/>
            <person name="Chen F."/>
            <person name="Nolan M."/>
            <person name="Bruce D."/>
            <person name="Goodwin L."/>
            <person name="Pitluck S."/>
            <person name="Ivanova N."/>
            <person name="Mavromatis K."/>
            <person name="Ovchinnikova G."/>
            <person name="Pati A."/>
            <person name="Chen A."/>
            <person name="Palaniappan K."/>
            <person name="Hauser L."/>
            <person name="Chang Y.J."/>
            <person name="Jefferies C.C."/>
            <person name="Saunders E."/>
            <person name="Brettin T."/>
            <person name="Detter J.C."/>
            <person name="Han C."/>
            <person name="Chain P."/>
            <person name="Bristow J."/>
            <person name="Eisen J.A."/>
            <person name="Markowitz V."/>
            <person name="Hugenholtz P."/>
            <person name="Kyrpides N.C."/>
            <person name="Klenk H.P."/>
            <person name="Lapidus A."/>
        </authorList>
    </citation>
    <scope>NUCLEOTIDE SEQUENCE [LARGE SCALE GENOMIC DNA]</scope>
    <source>
        <strain evidence="5">ATCC BAA-8 / DSM 12333 / NBRC 16432</strain>
    </source>
</reference>
<dbReference type="Pfam" id="PF01408">
    <property type="entry name" value="GFO_IDH_MocA"/>
    <property type="match status" value="1"/>
</dbReference>
<evidence type="ECO:0000259" key="2">
    <source>
        <dbReference type="Pfam" id="PF01408"/>
    </source>
</evidence>
<name>C5C139_BEUC1</name>
<feature type="domain" description="GFO/IDH/MocA-like oxidoreductase" evidence="3">
    <location>
        <begin position="153"/>
        <end position="224"/>
    </location>
</feature>
<dbReference type="AlphaFoldDB" id="C5C139"/>
<dbReference type="STRING" id="471853.Bcav_1183"/>
<sequence length="318" mass="34061">MAARRIALVGAGSMGRNHARVVATSNDAELAVVVDPVPEVGRAVADAHGARWAADLTGLGDVDAVVVAASTEHHYAIVGDVLDAGLPVLVEKPVCPSLAQTEEILERSRTAGVPLMCGLLERYNPAVMVALEMVDAPLQVRAERHSPYVSRIKTGVAWDLLVHDVDLVTRCFGNAEPTSVSVDVGYFHPDSVSGAEDVVETSLRFDGGGIASVSASRIGQRKVRSLVIHELDKMIEVDLLRRGVTAYRHTTIEAQGSGAGYRQATEMEVPEIIGQEPLATQFQRFLALVDGRVDADAERDSILPAHRIVDRALAASRR</sequence>
<dbReference type="OrthoDB" id="179913at2"/>
<dbReference type="PANTHER" id="PTHR43377">
    <property type="entry name" value="BILIVERDIN REDUCTASE A"/>
    <property type="match status" value="1"/>
</dbReference>